<dbReference type="EMBL" id="BJHX01000001">
    <property type="protein sequence ID" value="GDY65661.1"/>
    <property type="molecule type" value="Genomic_DNA"/>
</dbReference>
<dbReference type="RefSeq" id="WP_010986906.1">
    <property type="nucleotide sequence ID" value="NZ_BAABTN010000049.1"/>
</dbReference>
<sequence length="562" mass="58060">MARHLFGLSPADVTVSQSGTSLVLQPGSVGTAWDARSGGTQITDLTDLSGTPITTVTSDSYSVIGFYGPDGVTTIYLDFGFSGGRALMQATDLGNAIDDLQTNKANLAGDTFTGPVVLSGTGSDLTVGGVVNTTGPATVNLGSGSPSYASLPKGIAGRSENAGLIIGSSYIGGDDDGTGTDSTGRLNLYSYQRANVGSFGENIRHFMMRSDAKTMQAFYIPVQTSNKKGGYDATTRDPLSTGVSWKPVVWQGAHYEANDHGSVHGHWELEVADATGALQGRLEIPFIDQSKLSNAVDTTTIGIAWTNIRTNLADFSIRAQNITSGDYAGQNTALRIGGNNTVNKDVLLSISSDMQNSGRRWGFRANTDTESTGNAGTNFQLLRYADDGSQLGTALFVQRADGQITTGSPAAKGARLALVWGTNAVQGFSAQPSSSPGAAAGFDAVMTATTDRAYQANVIGDANRRLVVFADGKTEWGDGTATRDANLYRSAAGRLKTDTAFSVGTNLLINTTSVGAGVGVLGIANATTVPTANPTSGGVLYVEAGALKYRGSSGTVTTIAPA</sequence>
<reference evidence="1 2" key="1">
    <citation type="submission" date="2019-04" db="EMBL/GenBank/DDBJ databases">
        <title>Draft genome sequences of Streptomyces avermitilis NBRC 14893.</title>
        <authorList>
            <person name="Komaki H."/>
            <person name="Tamura T."/>
            <person name="Hosoyama A."/>
        </authorList>
    </citation>
    <scope>NUCLEOTIDE SEQUENCE [LARGE SCALE GENOMIC DNA]</scope>
    <source>
        <strain evidence="1 2">NBRC 14893</strain>
    </source>
</reference>
<dbReference type="OMA" id="WAIRANT"/>
<dbReference type="GeneID" id="43933276"/>
<proteinExistence type="predicted"/>
<dbReference type="AlphaFoldDB" id="A0A4D4LVN3"/>
<dbReference type="Proteomes" id="UP000302139">
    <property type="component" value="Unassembled WGS sequence"/>
</dbReference>
<name>A0A4D4LVN3_STRAX</name>
<protein>
    <submittedName>
        <fullName evidence="1">Uncharacterized protein</fullName>
    </submittedName>
</protein>
<accession>A0A4D4LVN3</accession>
<organism evidence="1 2">
    <name type="scientific">Streptomyces avermitilis</name>
    <dbReference type="NCBI Taxonomy" id="33903"/>
    <lineage>
        <taxon>Bacteria</taxon>
        <taxon>Bacillati</taxon>
        <taxon>Actinomycetota</taxon>
        <taxon>Actinomycetes</taxon>
        <taxon>Kitasatosporales</taxon>
        <taxon>Streptomycetaceae</taxon>
        <taxon>Streptomyces</taxon>
    </lineage>
</organism>
<evidence type="ECO:0000313" key="2">
    <source>
        <dbReference type="Proteomes" id="UP000302139"/>
    </source>
</evidence>
<gene>
    <name evidence="1" type="ORF">SAV14893_050540</name>
</gene>
<evidence type="ECO:0000313" key="1">
    <source>
        <dbReference type="EMBL" id="GDY65661.1"/>
    </source>
</evidence>
<comment type="caution">
    <text evidence="1">The sequence shown here is derived from an EMBL/GenBank/DDBJ whole genome shotgun (WGS) entry which is preliminary data.</text>
</comment>